<dbReference type="CDD" id="cd00075">
    <property type="entry name" value="HATPase"/>
    <property type="match status" value="1"/>
</dbReference>
<dbReference type="Gene3D" id="3.30.565.10">
    <property type="entry name" value="Histidine kinase-like ATPase, C-terminal domain"/>
    <property type="match status" value="1"/>
</dbReference>
<dbReference type="InterPro" id="IPR004358">
    <property type="entry name" value="Sig_transdc_His_kin-like_C"/>
</dbReference>
<dbReference type="InterPro" id="IPR005467">
    <property type="entry name" value="His_kinase_dom"/>
</dbReference>
<dbReference type="SMART" id="SM00387">
    <property type="entry name" value="HATPase_c"/>
    <property type="match status" value="1"/>
</dbReference>
<evidence type="ECO:0000256" key="1">
    <source>
        <dbReference type="ARBA" id="ARBA00000085"/>
    </source>
</evidence>
<proteinExistence type="predicted"/>
<dbReference type="InterPro" id="IPR036890">
    <property type="entry name" value="HATPase_C_sf"/>
</dbReference>
<gene>
    <name evidence="5" type="primary">resE</name>
    <name evidence="5" type="ORF">PS645_03808</name>
</gene>
<dbReference type="EC" id="2.7.13.3" evidence="2"/>
<reference evidence="5 6" key="1">
    <citation type="submission" date="2019-09" db="EMBL/GenBank/DDBJ databases">
        <authorList>
            <person name="Chandra G."/>
            <person name="Truman W A."/>
        </authorList>
    </citation>
    <scope>NUCLEOTIDE SEQUENCE [LARGE SCALE GENOMIC DNA]</scope>
    <source>
        <strain evidence="5">PS645</strain>
    </source>
</reference>
<dbReference type="PANTHER" id="PTHR43547">
    <property type="entry name" value="TWO-COMPONENT HISTIDINE KINASE"/>
    <property type="match status" value="1"/>
</dbReference>
<dbReference type="PRINTS" id="PR00344">
    <property type="entry name" value="BCTRLSENSOR"/>
</dbReference>
<name>A0A5E6V239_PSEFL</name>
<dbReference type="EMBL" id="CABVGX010000033">
    <property type="protein sequence ID" value="VVN11378.1"/>
    <property type="molecule type" value="Genomic_DNA"/>
</dbReference>
<dbReference type="AlphaFoldDB" id="A0A5E6V239"/>
<organism evidence="5 6">
    <name type="scientific">Pseudomonas fluorescens</name>
    <dbReference type="NCBI Taxonomy" id="294"/>
    <lineage>
        <taxon>Bacteria</taxon>
        <taxon>Pseudomonadati</taxon>
        <taxon>Pseudomonadota</taxon>
        <taxon>Gammaproteobacteria</taxon>
        <taxon>Pseudomonadales</taxon>
        <taxon>Pseudomonadaceae</taxon>
        <taxon>Pseudomonas</taxon>
    </lineage>
</organism>
<accession>A0A5E6V239</accession>
<evidence type="ECO:0000313" key="6">
    <source>
        <dbReference type="Proteomes" id="UP000325607"/>
    </source>
</evidence>
<dbReference type="SUPFAM" id="SSF55874">
    <property type="entry name" value="ATPase domain of HSP90 chaperone/DNA topoisomerase II/histidine kinase"/>
    <property type="match status" value="1"/>
</dbReference>
<evidence type="ECO:0000256" key="3">
    <source>
        <dbReference type="ARBA" id="ARBA00022553"/>
    </source>
</evidence>
<feature type="domain" description="Histidine kinase" evidence="4">
    <location>
        <begin position="1"/>
        <end position="107"/>
    </location>
</feature>
<dbReference type="Proteomes" id="UP000325607">
    <property type="component" value="Unassembled WGS sequence"/>
</dbReference>
<dbReference type="Pfam" id="PF02518">
    <property type="entry name" value="HATPase_c"/>
    <property type="match status" value="1"/>
</dbReference>
<protein>
    <recommendedName>
        <fullName evidence="2">histidine kinase</fullName>
        <ecNumber evidence="2">2.7.13.3</ecNumber>
    </recommendedName>
</protein>
<keyword evidence="5" id="KW-0418">Kinase</keyword>
<comment type="catalytic activity">
    <reaction evidence="1">
        <text>ATP + protein L-histidine = ADP + protein N-phospho-L-histidine.</text>
        <dbReference type="EC" id="2.7.13.3"/>
    </reaction>
</comment>
<dbReference type="GO" id="GO:0000155">
    <property type="term" value="F:phosphorelay sensor kinase activity"/>
    <property type="evidence" value="ECO:0007669"/>
    <property type="project" value="TreeGrafter"/>
</dbReference>
<evidence type="ECO:0000313" key="5">
    <source>
        <dbReference type="EMBL" id="VVN11378.1"/>
    </source>
</evidence>
<dbReference type="PROSITE" id="PS50109">
    <property type="entry name" value="HIS_KIN"/>
    <property type="match status" value="1"/>
</dbReference>
<evidence type="ECO:0000259" key="4">
    <source>
        <dbReference type="PROSITE" id="PS50109"/>
    </source>
</evidence>
<sequence>MFSNLINNAVQHGDGREPVTVTLEVTADKLLFSVHNSGTVIPVEVLPFIFNPMGRYSPQASIDHGPYSSLGLGLFIADQIVGAHGGCIEVSSATKTGTKFAVVLPMQ</sequence>
<dbReference type="PANTHER" id="PTHR43547:SF2">
    <property type="entry name" value="HYBRID SIGNAL TRANSDUCTION HISTIDINE KINASE C"/>
    <property type="match status" value="1"/>
</dbReference>
<keyword evidence="3" id="KW-0597">Phosphoprotein</keyword>
<dbReference type="InterPro" id="IPR003594">
    <property type="entry name" value="HATPase_dom"/>
</dbReference>
<keyword evidence="5" id="KW-0808">Transferase</keyword>
<evidence type="ECO:0000256" key="2">
    <source>
        <dbReference type="ARBA" id="ARBA00012438"/>
    </source>
</evidence>